<evidence type="ECO:0000313" key="1">
    <source>
        <dbReference type="EMBL" id="GCD95766.1"/>
    </source>
</evidence>
<comment type="caution">
    <text evidence="1">The sequence shown here is derived from an EMBL/GenBank/DDBJ whole genome shotgun (WGS) entry which is preliminary data.</text>
</comment>
<name>A0A401YMD1_9ACTN</name>
<dbReference type="RefSeq" id="WP_126637860.1">
    <property type="nucleotide sequence ID" value="NZ_BIFH01000018.1"/>
</dbReference>
<sequence length="74" mass="8407">MENMRCTYCEHVGLEPGFIEDNGQYSPGYALWISGFIERGAFGGVKRMGKQRWQIDAFRCPHCGHLALFAIQPI</sequence>
<dbReference type="EMBL" id="BIFH01000018">
    <property type="protein sequence ID" value="GCD95766.1"/>
    <property type="molecule type" value="Genomic_DNA"/>
</dbReference>
<dbReference type="Proteomes" id="UP000286931">
    <property type="component" value="Unassembled WGS sequence"/>
</dbReference>
<reference evidence="1 2" key="1">
    <citation type="submission" date="2018-12" db="EMBL/GenBank/DDBJ databases">
        <title>Draft genome sequence of Embleya hyalina NBRC 13850T.</title>
        <authorList>
            <person name="Komaki H."/>
            <person name="Hosoyama A."/>
            <person name="Kimura A."/>
            <person name="Ichikawa N."/>
            <person name="Tamura T."/>
        </authorList>
    </citation>
    <scope>NUCLEOTIDE SEQUENCE [LARGE SCALE GENOMIC DNA]</scope>
    <source>
        <strain evidence="1 2">NBRC 13850</strain>
    </source>
</reference>
<keyword evidence="2" id="KW-1185">Reference proteome</keyword>
<dbReference type="AlphaFoldDB" id="A0A401YMD1"/>
<accession>A0A401YMD1</accession>
<proteinExistence type="predicted"/>
<gene>
    <name evidence="1" type="ORF">EHYA_03449</name>
</gene>
<evidence type="ECO:0000313" key="2">
    <source>
        <dbReference type="Proteomes" id="UP000286931"/>
    </source>
</evidence>
<dbReference type="OrthoDB" id="7573292at2"/>
<protein>
    <submittedName>
        <fullName evidence="1">Uncharacterized protein</fullName>
    </submittedName>
</protein>
<organism evidence="1 2">
    <name type="scientific">Embleya hyalina</name>
    <dbReference type="NCBI Taxonomy" id="516124"/>
    <lineage>
        <taxon>Bacteria</taxon>
        <taxon>Bacillati</taxon>
        <taxon>Actinomycetota</taxon>
        <taxon>Actinomycetes</taxon>
        <taxon>Kitasatosporales</taxon>
        <taxon>Streptomycetaceae</taxon>
        <taxon>Embleya</taxon>
    </lineage>
</organism>